<accession>A0AAE8NFS7</accession>
<organism evidence="1 2">
    <name type="scientific">Burkholderia cepacia</name>
    <name type="common">Pseudomonas cepacia</name>
    <dbReference type="NCBI Taxonomy" id="292"/>
    <lineage>
        <taxon>Bacteria</taxon>
        <taxon>Pseudomonadati</taxon>
        <taxon>Pseudomonadota</taxon>
        <taxon>Betaproteobacteria</taxon>
        <taxon>Burkholderiales</taxon>
        <taxon>Burkholderiaceae</taxon>
        <taxon>Burkholderia</taxon>
        <taxon>Burkholderia cepacia complex</taxon>
    </lineage>
</organism>
<dbReference type="Proteomes" id="UP000250416">
    <property type="component" value="Unassembled WGS sequence"/>
</dbReference>
<comment type="caution">
    <text evidence="1">The sequence shown here is derived from an EMBL/GenBank/DDBJ whole genome shotgun (WGS) entry which is preliminary data.</text>
</comment>
<name>A0AAE8NFS7_BURCE</name>
<dbReference type="AlphaFoldDB" id="A0AAE8NFS7"/>
<evidence type="ECO:0000313" key="2">
    <source>
        <dbReference type="Proteomes" id="UP000250416"/>
    </source>
</evidence>
<proteinExistence type="predicted"/>
<sequence length="72" mass="8256">MSCEKCRSFSGTSSNYEYLGINISRHAELYRCKNCGQLLEIVAEVRAPYFLTLEQAKEHFPDARKDLENLAP</sequence>
<evidence type="ECO:0000313" key="1">
    <source>
        <dbReference type="EMBL" id="SPV20238.1"/>
    </source>
</evidence>
<dbReference type="EMBL" id="UARD01000018">
    <property type="protein sequence ID" value="SPV20238.1"/>
    <property type="molecule type" value="Genomic_DNA"/>
</dbReference>
<reference evidence="1 2" key="1">
    <citation type="submission" date="2018-06" db="EMBL/GenBank/DDBJ databases">
        <authorList>
            <consortium name="Pathogen Informatics"/>
            <person name="Doyle S."/>
        </authorList>
    </citation>
    <scope>NUCLEOTIDE SEQUENCE [LARGE SCALE GENOMIC DNA]</scope>
    <source>
        <strain evidence="1 2">NCTC10661</strain>
    </source>
</reference>
<protein>
    <submittedName>
        <fullName evidence="1">Uncharacterized protein</fullName>
    </submittedName>
</protein>
<gene>
    <name evidence="1" type="ORF">NCTC10661_03603</name>
</gene>